<evidence type="ECO:0000313" key="3">
    <source>
        <dbReference type="Proteomes" id="UP000218209"/>
    </source>
</evidence>
<organism evidence="2 3">
    <name type="scientific">Porphyra umbilicalis</name>
    <name type="common">Purple laver</name>
    <name type="synonym">Red alga</name>
    <dbReference type="NCBI Taxonomy" id="2786"/>
    <lineage>
        <taxon>Eukaryota</taxon>
        <taxon>Rhodophyta</taxon>
        <taxon>Bangiophyceae</taxon>
        <taxon>Bangiales</taxon>
        <taxon>Bangiaceae</taxon>
        <taxon>Porphyra</taxon>
    </lineage>
</organism>
<proteinExistence type="predicted"/>
<name>A0A1X6NQD4_PORUM</name>
<dbReference type="AlphaFoldDB" id="A0A1X6NQD4"/>
<feature type="region of interest" description="Disordered" evidence="1">
    <location>
        <begin position="360"/>
        <end position="380"/>
    </location>
</feature>
<keyword evidence="3" id="KW-1185">Reference proteome</keyword>
<reference evidence="2 3" key="1">
    <citation type="submission" date="2017-03" db="EMBL/GenBank/DDBJ databases">
        <title>WGS assembly of Porphyra umbilicalis.</title>
        <authorList>
            <person name="Brawley S.H."/>
            <person name="Blouin N.A."/>
            <person name="Ficko-Blean E."/>
            <person name="Wheeler G.L."/>
            <person name="Lohr M."/>
            <person name="Goodson H.V."/>
            <person name="Jenkins J.W."/>
            <person name="Blaby-Haas C.E."/>
            <person name="Helliwell K.E."/>
            <person name="Chan C."/>
            <person name="Marriage T."/>
            <person name="Bhattacharya D."/>
            <person name="Klein A.S."/>
            <person name="Badis Y."/>
            <person name="Brodie J."/>
            <person name="Cao Y."/>
            <person name="Collen J."/>
            <person name="Dittami S.M."/>
            <person name="Gachon C.M."/>
            <person name="Green B.R."/>
            <person name="Karpowicz S."/>
            <person name="Kim J.W."/>
            <person name="Kudahl U."/>
            <person name="Lin S."/>
            <person name="Michel G."/>
            <person name="Mittag M."/>
            <person name="Olson B.J."/>
            <person name="Pangilinan J."/>
            <person name="Peng Y."/>
            <person name="Qiu H."/>
            <person name="Shu S."/>
            <person name="Singer J.T."/>
            <person name="Smith A.G."/>
            <person name="Sprecher B.N."/>
            <person name="Wagner V."/>
            <person name="Wang W."/>
            <person name="Wang Z.-Y."/>
            <person name="Yan J."/>
            <person name="Yarish C."/>
            <person name="Zoeuner-Riek S."/>
            <person name="Zhuang Y."/>
            <person name="Zou Y."/>
            <person name="Lindquist E.A."/>
            <person name="Grimwood J."/>
            <person name="Barry K."/>
            <person name="Rokhsar D.S."/>
            <person name="Schmutz J."/>
            <person name="Stiller J.W."/>
            <person name="Grossman A.R."/>
            <person name="Prochnik S.E."/>
        </authorList>
    </citation>
    <scope>NUCLEOTIDE SEQUENCE [LARGE SCALE GENOMIC DNA]</scope>
    <source>
        <strain evidence="2">4086291</strain>
    </source>
</reference>
<feature type="compositionally biased region" description="Basic residues" evidence="1">
    <location>
        <begin position="753"/>
        <end position="767"/>
    </location>
</feature>
<feature type="region of interest" description="Disordered" evidence="1">
    <location>
        <begin position="172"/>
        <end position="203"/>
    </location>
</feature>
<gene>
    <name evidence="2" type="ORF">BU14_0671s0004</name>
</gene>
<feature type="region of interest" description="Disordered" evidence="1">
    <location>
        <begin position="687"/>
        <end position="776"/>
    </location>
</feature>
<accession>A0A1X6NQD4</accession>
<evidence type="ECO:0000256" key="1">
    <source>
        <dbReference type="SAM" id="MobiDB-lite"/>
    </source>
</evidence>
<feature type="compositionally biased region" description="Low complexity" evidence="1">
    <location>
        <begin position="701"/>
        <end position="713"/>
    </location>
</feature>
<sequence>MRGSRDGGHVARRVCCGSTPHPLFLSAATPFTLPPPHCCTLADRLTSDGRTVRRVGGGGRGRDGTAAPGHIPGLLLGRTPIPAAGLPSELVVTGRPWPLPVNAPAASVSLGPTLRRLCPTLKPVGWGPRVAAPADGPSPRGGPAAPTCRRLRLRTPLRRKVRAPFVPPLASLAGDRVDDGGASAMRHTVAGRSPPPEPSPALPRIDYGKYQPASLSTEYLRYAVSTGGVLTMLPPAPPPPPPSLARVLGADAAAAFTHMAATPLAIPASGVGQSRHDPGIGGGTAGGGASARPFAPPPRRVIPTHAQKMELVAAFAALPAPPPAATAARAAKMRAALEGAATEAAARLVAARAGAVGVSLLPPSGDDDDGGQRWRGGRRPTAAMSAVAEAEEELGDLRAAAAKAAAKEAAGASAAAVGVERRLLLEAVFWETEADAAGLGVPPLLAAALNRRSAAAAAVADVRAAFVDQKAGLSHLYAAEVAVRSILENLEAAAGAAPSTLDDGSGDDEPRDVAVAGAAGGSGGKAGLPPSGVDLFPTNSAGGSWGAGLGAFCGGILGVGSVSTPAGGASVPLGVVSVPAAHGGESVSRSFRLRYVRRLYPLAEEAFAAAIRFAPLTPLTSAALSTAHFAAPTARTSALGVRIHHAGWSGGGRGGGPTGAASPPMAAAAAAGGASAVETLPPASCPCGRRRTSAPPPRPCSPLSAGASGARLAGAGGGSSGPCTIPWRPSTGGWRRATTGRRGSSAPFERTRSPRGRSWKPQKRRWKPCGSASWSS</sequence>
<dbReference type="Proteomes" id="UP000218209">
    <property type="component" value="Unassembled WGS sequence"/>
</dbReference>
<evidence type="ECO:0000313" key="2">
    <source>
        <dbReference type="EMBL" id="OSX70775.1"/>
    </source>
</evidence>
<feature type="compositionally biased region" description="Low complexity" evidence="1">
    <location>
        <begin position="730"/>
        <end position="746"/>
    </location>
</feature>
<protein>
    <submittedName>
        <fullName evidence="2">Uncharacterized protein</fullName>
    </submittedName>
</protein>
<dbReference type="EMBL" id="KV919212">
    <property type="protein sequence ID" value="OSX70775.1"/>
    <property type="molecule type" value="Genomic_DNA"/>
</dbReference>
<feature type="region of interest" description="Disordered" evidence="1">
    <location>
        <begin position="497"/>
        <end position="525"/>
    </location>
</feature>